<dbReference type="InterPro" id="IPR052380">
    <property type="entry name" value="Viral_DNA_packaging_terminase"/>
</dbReference>
<dbReference type="PANTHER" id="PTHR39184:SF1">
    <property type="entry name" value="PBSX PHAGE TERMINASE LARGE SUBUNIT"/>
    <property type="match status" value="1"/>
</dbReference>
<dbReference type="NCBIfam" id="TIGR01547">
    <property type="entry name" value="phage_term_2"/>
    <property type="match status" value="1"/>
</dbReference>
<dbReference type="PANTHER" id="PTHR39184">
    <property type="match status" value="1"/>
</dbReference>
<dbReference type="EMBL" id="LR797499">
    <property type="protein sequence ID" value="CAB4219869.1"/>
    <property type="molecule type" value="Genomic_DNA"/>
</dbReference>
<reference evidence="3" key="1">
    <citation type="submission" date="2020-05" db="EMBL/GenBank/DDBJ databases">
        <authorList>
            <person name="Chiriac C."/>
            <person name="Salcher M."/>
            <person name="Ghai R."/>
            <person name="Kavagutti S V."/>
        </authorList>
    </citation>
    <scope>NUCLEOTIDE SEQUENCE</scope>
</reference>
<dbReference type="Pfam" id="PF17288">
    <property type="entry name" value="Terminase_3C"/>
    <property type="match status" value="1"/>
</dbReference>
<dbReference type="InterPro" id="IPR006437">
    <property type="entry name" value="Phage_terminase_lsu"/>
</dbReference>
<gene>
    <name evidence="3" type="ORF">UFOVP1624_7</name>
</gene>
<dbReference type="Gene3D" id="3.40.50.300">
    <property type="entry name" value="P-loop containing nucleotide triphosphate hydrolases"/>
    <property type="match status" value="1"/>
</dbReference>
<dbReference type="Pfam" id="PF04466">
    <property type="entry name" value="Terminase_3"/>
    <property type="match status" value="1"/>
</dbReference>
<feature type="domain" description="Phage terminase large subunit N-terminal" evidence="1">
    <location>
        <begin position="24"/>
        <end position="197"/>
    </location>
</feature>
<dbReference type="InterPro" id="IPR027417">
    <property type="entry name" value="P-loop_NTPase"/>
</dbReference>
<dbReference type="Gene3D" id="3.30.420.280">
    <property type="match status" value="1"/>
</dbReference>
<protein>
    <submittedName>
        <fullName evidence="3">XtmB Phage terminase large subunit</fullName>
    </submittedName>
</protein>
<organism evidence="3">
    <name type="scientific">uncultured Caudovirales phage</name>
    <dbReference type="NCBI Taxonomy" id="2100421"/>
    <lineage>
        <taxon>Viruses</taxon>
        <taxon>Duplodnaviria</taxon>
        <taxon>Heunggongvirae</taxon>
        <taxon>Uroviricota</taxon>
        <taxon>Caudoviricetes</taxon>
        <taxon>Peduoviridae</taxon>
        <taxon>Maltschvirus</taxon>
        <taxon>Maltschvirus maltsch</taxon>
    </lineage>
</organism>
<evidence type="ECO:0000259" key="1">
    <source>
        <dbReference type="Pfam" id="PF04466"/>
    </source>
</evidence>
<name>A0A6J5SX73_9CAUD</name>
<evidence type="ECO:0000313" key="3">
    <source>
        <dbReference type="EMBL" id="CAB4219869.1"/>
    </source>
</evidence>
<dbReference type="InterPro" id="IPR035413">
    <property type="entry name" value="Terminase_L_C"/>
</dbReference>
<sequence length="380" mass="43286">MSILRLKASELYSKNYNADSFIVLNQGGTSSGKTYSILQVLLTLALSETLHISVCSSTMPHLKKGALKDWIDILTTNEIYNEADHNKTDQVFKIGNSKVEFFSLDNPGKARGPRRDILYVNEVDLVHQITLQQLMLRTRIRVYLDFNPAPEFHYVYDEIQTRSDCTFIKSTYKDNPFLPRQTVQEIERLSGNDWQVYGLGNRGSLKGCIYTHWKTIDEIPDGCDVIYGLDFGFNVPSALVRVGIKENDIYVQQLIYEPLLTNSDLIRAMESLNIGRSVIYADAAEPQRIEEIYRAGYNIKSADKSPGSVKKGIDSIKAMGLYITQDSPDLIKEIRNYKWMEDKNGQTLEDPVKSMDHALDAMRYPIHSHLTKPSGKYHIL</sequence>
<accession>A0A6J5SX73</accession>
<evidence type="ECO:0000259" key="2">
    <source>
        <dbReference type="Pfam" id="PF17288"/>
    </source>
</evidence>
<feature type="domain" description="Phage terminase large subunit C-terminal" evidence="2">
    <location>
        <begin position="230"/>
        <end position="366"/>
    </location>
</feature>
<dbReference type="InterPro" id="IPR035412">
    <property type="entry name" value="Terminase_L_N"/>
</dbReference>
<proteinExistence type="predicted"/>